<dbReference type="EMBL" id="DS995704">
    <property type="protein sequence ID" value="EEQ31784.1"/>
    <property type="molecule type" value="Genomic_DNA"/>
</dbReference>
<organism evidence="3 4">
    <name type="scientific">Arthroderma otae (strain ATCC MYA-4605 / CBS 113480)</name>
    <name type="common">Microsporum canis</name>
    <dbReference type="NCBI Taxonomy" id="554155"/>
    <lineage>
        <taxon>Eukaryota</taxon>
        <taxon>Fungi</taxon>
        <taxon>Dikarya</taxon>
        <taxon>Ascomycota</taxon>
        <taxon>Pezizomycotina</taxon>
        <taxon>Eurotiomycetes</taxon>
        <taxon>Eurotiomycetidae</taxon>
        <taxon>Onygenales</taxon>
        <taxon>Arthrodermataceae</taxon>
        <taxon>Microsporum</taxon>
    </lineage>
</organism>
<dbReference type="VEuPathDB" id="FungiDB:MCYG_04603"/>
<dbReference type="InterPro" id="IPR003615">
    <property type="entry name" value="HNH_nuc"/>
</dbReference>
<dbReference type="eggNOG" id="ENOG502SR67">
    <property type="taxonomic scope" value="Eukaryota"/>
</dbReference>
<name>C5FNT1_ARTOC</name>
<feature type="compositionally biased region" description="Acidic residues" evidence="1">
    <location>
        <begin position="361"/>
        <end position="404"/>
    </location>
</feature>
<evidence type="ECO:0000256" key="1">
    <source>
        <dbReference type="SAM" id="MobiDB-lite"/>
    </source>
</evidence>
<evidence type="ECO:0000313" key="4">
    <source>
        <dbReference type="Proteomes" id="UP000002035"/>
    </source>
</evidence>
<dbReference type="AlphaFoldDB" id="C5FNT1"/>
<keyword evidence="4" id="KW-1185">Reference proteome</keyword>
<evidence type="ECO:0000259" key="2">
    <source>
        <dbReference type="Pfam" id="PF13391"/>
    </source>
</evidence>
<feature type="domain" description="HNH nuclease" evidence="2">
    <location>
        <begin position="164"/>
        <end position="228"/>
    </location>
</feature>
<feature type="region of interest" description="Disordered" evidence="1">
    <location>
        <begin position="349"/>
        <end position="404"/>
    </location>
</feature>
<protein>
    <recommendedName>
        <fullName evidence="2">HNH nuclease domain-containing protein</fullName>
    </recommendedName>
</protein>
<dbReference type="HOGENOM" id="CLU_051063_0_0_1"/>
<gene>
    <name evidence="3" type="ORF">MCYG_04603</name>
</gene>
<dbReference type="RefSeq" id="XP_002846866.1">
    <property type="nucleotide sequence ID" value="XM_002846820.1"/>
</dbReference>
<reference evidence="4" key="1">
    <citation type="journal article" date="2012" name="MBio">
        <title>Comparative genome analysis of Trichophyton rubrum and related dermatophytes reveals candidate genes involved in infection.</title>
        <authorList>
            <person name="Martinez D.A."/>
            <person name="Oliver B.G."/>
            <person name="Graeser Y."/>
            <person name="Goldberg J.M."/>
            <person name="Li W."/>
            <person name="Martinez-Rossi N.M."/>
            <person name="Monod M."/>
            <person name="Shelest E."/>
            <person name="Barton R.C."/>
            <person name="Birch E."/>
            <person name="Brakhage A.A."/>
            <person name="Chen Z."/>
            <person name="Gurr S.J."/>
            <person name="Heiman D."/>
            <person name="Heitman J."/>
            <person name="Kosti I."/>
            <person name="Rossi A."/>
            <person name="Saif S."/>
            <person name="Samalova M."/>
            <person name="Saunders C.W."/>
            <person name="Shea T."/>
            <person name="Summerbell R.C."/>
            <person name="Xu J."/>
            <person name="Young S."/>
            <person name="Zeng Q."/>
            <person name="Birren B.W."/>
            <person name="Cuomo C.A."/>
            <person name="White T.C."/>
        </authorList>
    </citation>
    <scope>NUCLEOTIDE SEQUENCE [LARGE SCALE GENOMIC DNA]</scope>
    <source>
        <strain evidence="4">ATCC MYA-4605 / CBS 113480</strain>
    </source>
</reference>
<sequence length="404" mass="46389">MSRVEFTDEEKTSLKVARKALKEARAGRREEVDGSDRYWDFAQLQLDQEEAIAKTTWHARERSATDPSDPEFQEAKSVYLYQQDRRALRRRSLREKQQTFQKKNTILELSSKPSSVATICAAYVELLMDVKTRTSRQDQSSFSSQVKKAYGGTTGTKKDPHNWCVLDGKMYHASMFRAAHIFPLSLGQRSMAYVFGPDAKGEINCPRNGLLLPTELERTFDDHRVVIVPAESHPDGPREWKFLVLDRSGLWNSTVHGPHKYSDIHQKRLIFPNNFRPRARYLYFHYLCSMIYLFRQDKRTGVVRSDLPDSEMPELTGAWGSHGSYLRDCLISGFIDELGHELPEGLKEDMRSNSFSSQSENELEEVVSSLDDLDLDSDEDESDEEEYLPFEASSDSEAEDEGVE</sequence>
<dbReference type="GeneID" id="9229981"/>
<dbReference type="OrthoDB" id="4171673at2759"/>
<dbReference type="OMA" id="DFNTEEM"/>
<dbReference type="Pfam" id="PF13391">
    <property type="entry name" value="HNH_2"/>
    <property type="match status" value="1"/>
</dbReference>
<proteinExistence type="predicted"/>
<accession>C5FNT1</accession>
<dbReference type="Proteomes" id="UP000002035">
    <property type="component" value="Unassembled WGS sequence"/>
</dbReference>
<dbReference type="STRING" id="554155.C5FNT1"/>
<evidence type="ECO:0000313" key="3">
    <source>
        <dbReference type="EMBL" id="EEQ31784.1"/>
    </source>
</evidence>